<dbReference type="EMBL" id="QRCT01000016">
    <property type="protein sequence ID" value="RDU23927.1"/>
    <property type="molecule type" value="Genomic_DNA"/>
</dbReference>
<comment type="similarity">
    <text evidence="1 4 7">Belongs to the aldehyde dehydrogenase family.</text>
</comment>
<dbReference type="GO" id="GO:0006081">
    <property type="term" value="P:aldehyde metabolic process"/>
    <property type="evidence" value="ECO:0007669"/>
    <property type="project" value="InterPro"/>
</dbReference>
<evidence type="ECO:0000256" key="3">
    <source>
        <dbReference type="ARBA" id="ARBA00023027"/>
    </source>
</evidence>
<dbReference type="GO" id="GO:0005737">
    <property type="term" value="C:cytoplasm"/>
    <property type="evidence" value="ECO:0007669"/>
    <property type="project" value="TreeGrafter"/>
</dbReference>
<evidence type="ECO:0000256" key="5">
    <source>
        <dbReference type="PIRSR" id="PIRSR036492-1"/>
    </source>
</evidence>
<accession>A0A371AWI1</accession>
<dbReference type="CDD" id="cd07136">
    <property type="entry name" value="ALDH_YwdH-P39616"/>
    <property type="match status" value="1"/>
</dbReference>
<dbReference type="Gene3D" id="3.40.605.10">
    <property type="entry name" value="Aldehyde Dehydrogenase, Chain A, domain 1"/>
    <property type="match status" value="1"/>
</dbReference>
<organism evidence="9 10">
    <name type="scientific">Anaerosacchariphilus polymeriproducens</name>
    <dbReference type="NCBI Taxonomy" id="1812858"/>
    <lineage>
        <taxon>Bacteria</taxon>
        <taxon>Bacillati</taxon>
        <taxon>Bacillota</taxon>
        <taxon>Clostridia</taxon>
        <taxon>Lachnospirales</taxon>
        <taxon>Lachnospiraceae</taxon>
        <taxon>Anaerosacchariphilus</taxon>
    </lineage>
</organism>
<feature type="domain" description="Aldehyde dehydrogenase" evidence="8">
    <location>
        <begin position="3"/>
        <end position="427"/>
    </location>
</feature>
<evidence type="ECO:0000313" key="9">
    <source>
        <dbReference type="EMBL" id="RDU23927.1"/>
    </source>
</evidence>
<dbReference type="PROSITE" id="PS00687">
    <property type="entry name" value="ALDEHYDE_DEHYDR_GLU"/>
    <property type="match status" value="1"/>
</dbReference>
<dbReference type="Gene3D" id="3.40.309.10">
    <property type="entry name" value="Aldehyde Dehydrogenase, Chain A, domain 2"/>
    <property type="match status" value="1"/>
</dbReference>
<feature type="active site" evidence="5 6">
    <location>
        <position position="207"/>
    </location>
</feature>
<evidence type="ECO:0000259" key="8">
    <source>
        <dbReference type="Pfam" id="PF00171"/>
    </source>
</evidence>
<evidence type="ECO:0000256" key="4">
    <source>
        <dbReference type="PIRNR" id="PIRNR036492"/>
    </source>
</evidence>
<dbReference type="RefSeq" id="WP_115481360.1">
    <property type="nucleotide sequence ID" value="NZ_QRCT01000016.1"/>
</dbReference>
<dbReference type="OrthoDB" id="9762913at2"/>
<name>A0A371AWI1_9FIRM</name>
<dbReference type="PANTHER" id="PTHR43570">
    <property type="entry name" value="ALDEHYDE DEHYDROGENASE"/>
    <property type="match status" value="1"/>
</dbReference>
<dbReference type="FunFam" id="3.40.605.10:FF:000004">
    <property type="entry name" value="Aldehyde dehydrogenase"/>
    <property type="match status" value="1"/>
</dbReference>
<dbReference type="Proteomes" id="UP000255036">
    <property type="component" value="Unassembled WGS sequence"/>
</dbReference>
<dbReference type="InterPro" id="IPR016160">
    <property type="entry name" value="Ald_DH_CS_CYS"/>
</dbReference>
<evidence type="ECO:0000256" key="7">
    <source>
        <dbReference type="RuleBase" id="RU003345"/>
    </source>
</evidence>
<dbReference type="InterPro" id="IPR012394">
    <property type="entry name" value="Aldehyde_DH_NAD(P)"/>
</dbReference>
<dbReference type="PANTHER" id="PTHR43570:SF16">
    <property type="entry name" value="ALDEHYDE DEHYDROGENASE TYPE III, ISOFORM Q"/>
    <property type="match status" value="1"/>
</dbReference>
<keyword evidence="10" id="KW-1185">Reference proteome</keyword>
<evidence type="ECO:0000256" key="6">
    <source>
        <dbReference type="PROSITE-ProRule" id="PRU10007"/>
    </source>
</evidence>
<keyword evidence="3" id="KW-0520">NAD</keyword>
<protein>
    <recommendedName>
        <fullName evidence="4">Aldehyde dehydrogenase</fullName>
    </recommendedName>
</protein>
<dbReference type="PIRSF" id="PIRSF036492">
    <property type="entry name" value="ALDH"/>
    <property type="match status" value="1"/>
</dbReference>
<keyword evidence="2 4" id="KW-0560">Oxidoreductase</keyword>
<gene>
    <name evidence="9" type="ORF">DWV06_06430</name>
</gene>
<dbReference type="InterPro" id="IPR016163">
    <property type="entry name" value="Ald_DH_C"/>
</dbReference>
<dbReference type="InterPro" id="IPR016161">
    <property type="entry name" value="Ald_DH/histidinol_DH"/>
</dbReference>
<dbReference type="Pfam" id="PF00171">
    <property type="entry name" value="Aldedh"/>
    <property type="match status" value="1"/>
</dbReference>
<dbReference type="InterPro" id="IPR015590">
    <property type="entry name" value="Aldehyde_DH_dom"/>
</dbReference>
<reference evidence="9 10" key="1">
    <citation type="submission" date="2018-07" db="EMBL/GenBank/DDBJ databases">
        <title>Anaerosacharophilus polymeroproducens gen. nov. sp. nov., an anaerobic bacterium isolated from salt field.</title>
        <authorList>
            <person name="Kim W."/>
            <person name="Yang S.-H."/>
            <person name="Oh J."/>
            <person name="Lee J.-H."/>
            <person name="Kwon K.K."/>
        </authorList>
    </citation>
    <scope>NUCLEOTIDE SEQUENCE [LARGE SCALE GENOMIC DNA]</scope>
    <source>
        <strain evidence="9 10">MCWD5</strain>
    </source>
</reference>
<sequence>MEKILEKQNQFFQSQKTKDISFRIRQLKRLKREIIRRESKIKQALYEDLGKPEFESYMTEIYTSILEIQDMIHHLEKWAKCKEVSTPLILAFGKSEIRYEPLGSVLIMVPFNFPFLLAISPLVGAIGAGNCVVLKPSEHASKTQKVLEQLIKALYPPNYIEIKTGGIETAQELLKLPFDHIFFTGSSRVGKIVMEAAAKNLTPVTLELGGKSPVIVEKTADIKSAAKRIAFGKFLNAGQICVAPDYVYVQKSIKKQFVKELKKAIQEFYGQKAVNSKSFGRIINKEYWDRINIILEKDREYIIYGGNSNRKHCFIEPTLLDIPSWSAECMQEELFAPLLPILTFQSIEEVIENINRKEKPLALYLFTQNKKVKEKVLSETSSGGVCINDTILHLMNANLPFGGVGHSGMGSYHGIQSFRTFSHAKSVYCRMNKCCLSMLLPPYNNSILNILQLLF</sequence>
<comment type="caution">
    <text evidence="9">The sequence shown here is derived from an EMBL/GenBank/DDBJ whole genome shotgun (WGS) entry which is preliminary data.</text>
</comment>
<evidence type="ECO:0000313" key="10">
    <source>
        <dbReference type="Proteomes" id="UP000255036"/>
    </source>
</evidence>
<evidence type="ECO:0000256" key="1">
    <source>
        <dbReference type="ARBA" id="ARBA00009986"/>
    </source>
</evidence>
<dbReference type="InterPro" id="IPR016162">
    <property type="entry name" value="Ald_DH_N"/>
</dbReference>
<dbReference type="SUPFAM" id="SSF53720">
    <property type="entry name" value="ALDH-like"/>
    <property type="match status" value="1"/>
</dbReference>
<feature type="active site" evidence="5">
    <location>
        <position position="241"/>
    </location>
</feature>
<dbReference type="AlphaFoldDB" id="A0A371AWI1"/>
<dbReference type="GO" id="GO:0004029">
    <property type="term" value="F:aldehyde dehydrogenase (NAD+) activity"/>
    <property type="evidence" value="ECO:0007669"/>
    <property type="project" value="TreeGrafter"/>
</dbReference>
<dbReference type="InterPro" id="IPR029510">
    <property type="entry name" value="Ald_DH_CS_GLU"/>
</dbReference>
<dbReference type="FunFam" id="3.40.309.10:FF:000025">
    <property type="entry name" value="Aldehyde dehydrogenase"/>
    <property type="match status" value="1"/>
</dbReference>
<proteinExistence type="inferred from homology"/>
<evidence type="ECO:0000256" key="2">
    <source>
        <dbReference type="ARBA" id="ARBA00023002"/>
    </source>
</evidence>
<dbReference type="PROSITE" id="PS00070">
    <property type="entry name" value="ALDEHYDE_DEHYDR_CYS"/>
    <property type="match status" value="1"/>
</dbReference>